<evidence type="ECO:0000313" key="4">
    <source>
        <dbReference type="EMBL" id="CAF4158628.1"/>
    </source>
</evidence>
<evidence type="ECO:0000256" key="1">
    <source>
        <dbReference type="SAM" id="MobiDB-lite"/>
    </source>
</evidence>
<evidence type="ECO:0000256" key="2">
    <source>
        <dbReference type="SAM" id="SignalP"/>
    </source>
</evidence>
<dbReference type="SMART" id="SM00409">
    <property type="entry name" value="IG"/>
    <property type="match status" value="1"/>
</dbReference>
<evidence type="ECO:0000313" key="6">
    <source>
        <dbReference type="Proteomes" id="UP000663873"/>
    </source>
</evidence>
<feature type="chain" id="PRO_5035694346" description="Ig-like domain-containing protein" evidence="2">
    <location>
        <begin position="18"/>
        <end position="295"/>
    </location>
</feature>
<feature type="compositionally biased region" description="Polar residues" evidence="1">
    <location>
        <begin position="182"/>
        <end position="204"/>
    </location>
</feature>
<dbReference type="InterPro" id="IPR007110">
    <property type="entry name" value="Ig-like_dom"/>
</dbReference>
<accession>A0A819YHD6</accession>
<evidence type="ECO:0000259" key="3">
    <source>
        <dbReference type="PROSITE" id="PS50835"/>
    </source>
</evidence>
<dbReference type="Gene3D" id="2.60.40.10">
    <property type="entry name" value="Immunoglobulins"/>
    <property type="match status" value="1"/>
</dbReference>
<dbReference type="Proteomes" id="UP000663851">
    <property type="component" value="Unassembled WGS sequence"/>
</dbReference>
<organism evidence="4 6">
    <name type="scientific">Rotaria socialis</name>
    <dbReference type="NCBI Taxonomy" id="392032"/>
    <lineage>
        <taxon>Eukaryota</taxon>
        <taxon>Metazoa</taxon>
        <taxon>Spiralia</taxon>
        <taxon>Gnathifera</taxon>
        <taxon>Rotifera</taxon>
        <taxon>Eurotatoria</taxon>
        <taxon>Bdelloidea</taxon>
        <taxon>Philodinida</taxon>
        <taxon>Philodinidae</taxon>
        <taxon>Rotaria</taxon>
    </lineage>
</organism>
<dbReference type="InterPro" id="IPR036179">
    <property type="entry name" value="Ig-like_dom_sf"/>
</dbReference>
<dbReference type="Proteomes" id="UP000663873">
    <property type="component" value="Unassembled WGS sequence"/>
</dbReference>
<name>A0A819YHD6_9BILA</name>
<dbReference type="PROSITE" id="PS50835">
    <property type="entry name" value="IG_LIKE"/>
    <property type="match status" value="1"/>
</dbReference>
<dbReference type="GO" id="GO:0050808">
    <property type="term" value="P:synapse organization"/>
    <property type="evidence" value="ECO:0007669"/>
    <property type="project" value="TreeGrafter"/>
</dbReference>
<gene>
    <name evidence="5" type="ORF">HFQ381_LOCUS6122</name>
    <name evidence="4" type="ORF">UJA718_LOCUS3919</name>
</gene>
<dbReference type="InterPro" id="IPR013106">
    <property type="entry name" value="Ig_V-set"/>
</dbReference>
<dbReference type="PANTHER" id="PTHR23279">
    <property type="entry name" value="DEFECTIVE PROBOSCIS EXTENSION RESPONSE DPR -RELATED"/>
    <property type="match status" value="1"/>
</dbReference>
<protein>
    <recommendedName>
        <fullName evidence="3">Ig-like domain-containing protein</fullName>
    </recommendedName>
</protein>
<dbReference type="PANTHER" id="PTHR23279:SF36">
    <property type="entry name" value="DEFECTIVE PROBOSCIS EXTENSION RESPONSE 9, ISOFORM A"/>
    <property type="match status" value="1"/>
</dbReference>
<feature type="region of interest" description="Disordered" evidence="1">
    <location>
        <begin position="182"/>
        <end position="211"/>
    </location>
</feature>
<dbReference type="SUPFAM" id="SSF48726">
    <property type="entry name" value="Immunoglobulin"/>
    <property type="match status" value="1"/>
</dbReference>
<dbReference type="Pfam" id="PF07686">
    <property type="entry name" value="V-set"/>
    <property type="match status" value="1"/>
</dbReference>
<dbReference type="InterPro" id="IPR013783">
    <property type="entry name" value="Ig-like_fold"/>
</dbReference>
<comment type="caution">
    <text evidence="4">The sequence shown here is derived from an EMBL/GenBank/DDBJ whole genome shotgun (WGS) entry which is preliminary data.</text>
</comment>
<keyword evidence="6" id="KW-1185">Reference proteome</keyword>
<feature type="domain" description="Ig-like" evidence="3">
    <location>
        <begin position="29"/>
        <end position="134"/>
    </location>
</feature>
<dbReference type="InterPro" id="IPR037448">
    <property type="entry name" value="Zig-8"/>
</dbReference>
<reference evidence="4" key="1">
    <citation type="submission" date="2021-02" db="EMBL/GenBank/DDBJ databases">
        <authorList>
            <person name="Nowell W R."/>
        </authorList>
    </citation>
    <scope>NUCLEOTIDE SEQUENCE</scope>
</reference>
<sequence>MFWSFVISLLLIIETSSLVDNNDLGENKPIVEAQNAHVTVTSGQKTILTCIFSGVNHELSLSSSHQLIWIRQSYEAQNADSILAHNQDLLISDPRLTIQRTDSDYSLTITNVNIDDEGFYACEVNTQPPQKALVHLYVRGYKLIKNQQLSKATTEQAAPKSYLRSIPILNRLRVRPSDYTTAALSSPCTSSSQSDLIASTSKNKQIARETKPEQSCENRVVFFITVPISLSLRTSGHSDYDPQPNFDNRGLHVHMPIEQEHLFHFISRLEVILELFIPVFLDVRLVILTRDNVAF</sequence>
<dbReference type="EMBL" id="CAJOBP010000304">
    <property type="protein sequence ID" value="CAF4158628.1"/>
    <property type="molecule type" value="Genomic_DNA"/>
</dbReference>
<dbReference type="AlphaFoldDB" id="A0A819YHD6"/>
<dbReference type="EMBL" id="CAJOBO010000270">
    <property type="protein sequence ID" value="CAF4179361.1"/>
    <property type="molecule type" value="Genomic_DNA"/>
</dbReference>
<keyword evidence="2" id="KW-0732">Signal</keyword>
<dbReference type="GO" id="GO:0032589">
    <property type="term" value="C:neuron projection membrane"/>
    <property type="evidence" value="ECO:0007669"/>
    <property type="project" value="TreeGrafter"/>
</dbReference>
<dbReference type="InterPro" id="IPR003599">
    <property type="entry name" value="Ig_sub"/>
</dbReference>
<proteinExistence type="predicted"/>
<evidence type="ECO:0000313" key="5">
    <source>
        <dbReference type="EMBL" id="CAF4179361.1"/>
    </source>
</evidence>
<feature type="signal peptide" evidence="2">
    <location>
        <begin position="1"/>
        <end position="17"/>
    </location>
</feature>